<gene>
    <name evidence="2" type="ORF">OLC1_LOCUS15806</name>
</gene>
<dbReference type="Proteomes" id="UP001161247">
    <property type="component" value="Chromosome 5"/>
</dbReference>
<accession>A0AAV1DI06</accession>
<evidence type="ECO:0000313" key="3">
    <source>
        <dbReference type="Proteomes" id="UP001161247"/>
    </source>
</evidence>
<feature type="compositionally biased region" description="Basic residues" evidence="1">
    <location>
        <begin position="1"/>
        <end position="12"/>
    </location>
</feature>
<reference evidence="2" key="1">
    <citation type="submission" date="2023-03" db="EMBL/GenBank/DDBJ databases">
        <authorList>
            <person name="Julca I."/>
        </authorList>
    </citation>
    <scope>NUCLEOTIDE SEQUENCE</scope>
</reference>
<protein>
    <submittedName>
        <fullName evidence="2">OLC1v1006872C1</fullName>
    </submittedName>
</protein>
<feature type="region of interest" description="Disordered" evidence="1">
    <location>
        <begin position="1"/>
        <end position="47"/>
    </location>
</feature>
<proteinExistence type="predicted"/>
<name>A0AAV1DI06_OLDCO</name>
<evidence type="ECO:0000256" key="1">
    <source>
        <dbReference type="SAM" id="MobiDB-lite"/>
    </source>
</evidence>
<evidence type="ECO:0000313" key="2">
    <source>
        <dbReference type="EMBL" id="CAI9107501.1"/>
    </source>
</evidence>
<organism evidence="2 3">
    <name type="scientific">Oldenlandia corymbosa var. corymbosa</name>
    <dbReference type="NCBI Taxonomy" id="529605"/>
    <lineage>
        <taxon>Eukaryota</taxon>
        <taxon>Viridiplantae</taxon>
        <taxon>Streptophyta</taxon>
        <taxon>Embryophyta</taxon>
        <taxon>Tracheophyta</taxon>
        <taxon>Spermatophyta</taxon>
        <taxon>Magnoliopsida</taxon>
        <taxon>eudicotyledons</taxon>
        <taxon>Gunneridae</taxon>
        <taxon>Pentapetalae</taxon>
        <taxon>asterids</taxon>
        <taxon>lamiids</taxon>
        <taxon>Gentianales</taxon>
        <taxon>Rubiaceae</taxon>
        <taxon>Rubioideae</taxon>
        <taxon>Spermacoceae</taxon>
        <taxon>Hedyotis-Oldenlandia complex</taxon>
        <taxon>Oldenlandia</taxon>
    </lineage>
</organism>
<dbReference type="EMBL" id="OX459122">
    <property type="protein sequence ID" value="CAI9107501.1"/>
    <property type="molecule type" value="Genomic_DNA"/>
</dbReference>
<dbReference type="AlphaFoldDB" id="A0AAV1DI06"/>
<sequence length="729" mass="82518">METQGRARRFKPFIKSNSGRQPRTRAPSSKFPALSENHGSTEHEFAEMRKKRVKITHSEYSRPPISDAPKTSEYAFFKKFKEGMGSSCHPLHKDRSQMNPVNVDDPHSESSNLSNVFKFTERSIRSPVQAQQERPTYQFSFPARPICNESHHAGGSKSKDDCRKFESRHPLPCADVTPVGKNLVLSPFPSLPKSSGVEHVGRGIFEARRHKLRQLIANSNPGVGEGCSNGFDSVSALLNRLLPGSYENECHQYTRSEGKMTATSKLAAPWESYSEEKTSASFLQGRQYTRSEERVMDTTYQLALPWESYGEEKTRTSFSQGHHHMSSEERVMDTPYQSAAPWESYNEENFITSFLQGQHHARSEEMVVDTTYHLAAPRESYSEGEISILRNPRSMKFGSCSHDGFPEYWFGRPRNRVFSKWDITKSTIQLAEHDAATGFQIEDMNSFCSLDGEATKKNSVATDSIRYLCLDDYQSTYSGHSKQLDWFHDLNEIPTREPPSLLLSWNTTTREELHSGCELASSSNAAYELKLDDCLNAPTVHTAALDSNYSSDLRLLTYYPSAQGQAPELGIDNVDTYTDLEAYRFLPSTPRCLTMAENCENSDDENSVFLHCQDDPCCIDTYSARQCHNEALPGGFADDIGWKLLPSSEFSSDGYPSSQIFQLPFNSEYVNSLALVQEEEISFQYTRNRESTDIFDIPSRFTSNFNLSIDKLLGQPLLLDYSGRIRSED</sequence>
<keyword evidence="3" id="KW-1185">Reference proteome</keyword>